<proteinExistence type="predicted"/>
<organism evidence="2 3">
    <name type="scientific">Natronoglomus mannanivorans</name>
    <dbReference type="NCBI Taxonomy" id="2979990"/>
    <lineage>
        <taxon>Archaea</taxon>
        <taxon>Methanobacteriati</taxon>
        <taxon>Methanobacteriota</taxon>
        <taxon>Stenosarchaea group</taxon>
        <taxon>Halobacteria</taxon>
        <taxon>Halobacteriales</taxon>
        <taxon>Natrialbaceae</taxon>
        <taxon>Natronoglomus</taxon>
    </lineage>
</organism>
<dbReference type="RefSeq" id="WP_338006996.1">
    <property type="nucleotide sequence ID" value="NZ_JAOPKB010000001.1"/>
</dbReference>
<evidence type="ECO:0000313" key="3">
    <source>
        <dbReference type="Proteomes" id="UP001320972"/>
    </source>
</evidence>
<evidence type="ECO:0000256" key="1">
    <source>
        <dbReference type="SAM" id="MobiDB-lite"/>
    </source>
</evidence>
<dbReference type="EMBL" id="JAOPKB010000001">
    <property type="protein sequence ID" value="MCU4971854.1"/>
    <property type="molecule type" value="Genomic_DNA"/>
</dbReference>
<evidence type="ECO:0000313" key="2">
    <source>
        <dbReference type="EMBL" id="MCU4971854.1"/>
    </source>
</evidence>
<reference evidence="2 3" key="1">
    <citation type="submission" date="2022-09" db="EMBL/GenBank/DDBJ databases">
        <title>Enrichment on poylsaccharides allowed isolation of novel metabolic and taxonomic groups of Haloarchaea.</title>
        <authorList>
            <person name="Sorokin D.Y."/>
            <person name="Elcheninov A.G."/>
            <person name="Khizhniak T.V."/>
            <person name="Kolganova T.V."/>
            <person name="Kublanov I.V."/>
        </authorList>
    </citation>
    <scope>NUCLEOTIDE SEQUENCE [LARGE SCALE GENOMIC DNA]</scope>
    <source>
        <strain evidence="2 3">AArc-m2/3/4</strain>
    </source>
</reference>
<keyword evidence="3" id="KW-1185">Reference proteome</keyword>
<dbReference type="Proteomes" id="UP001320972">
    <property type="component" value="Unassembled WGS sequence"/>
</dbReference>
<name>A0ABT2QA93_9EURY</name>
<sequence>MHTNTIDHDQLERIEAADGINDDDGDDDRYHGRTVLPGHAIPTTVDPHAVLRDINPGDTITAATYDDATLDALLMPVDEGGSVGMETRDNRQSTLGFAVGTNIDQ</sequence>
<feature type="region of interest" description="Disordered" evidence="1">
    <location>
        <begin position="1"/>
        <end position="31"/>
    </location>
</feature>
<comment type="caution">
    <text evidence="2">The sequence shown here is derived from an EMBL/GenBank/DDBJ whole genome shotgun (WGS) entry which is preliminary data.</text>
</comment>
<gene>
    <name evidence="2" type="ORF">OB955_03765</name>
</gene>
<feature type="compositionally biased region" description="Basic and acidic residues" evidence="1">
    <location>
        <begin position="1"/>
        <end position="16"/>
    </location>
</feature>
<accession>A0ABT2QA93</accession>
<protein>
    <submittedName>
        <fullName evidence="2">Uncharacterized protein</fullName>
    </submittedName>
</protein>